<keyword evidence="2" id="KW-1185">Reference proteome</keyword>
<evidence type="ECO:0000313" key="2">
    <source>
        <dbReference type="Proteomes" id="UP000886501"/>
    </source>
</evidence>
<dbReference type="Proteomes" id="UP000886501">
    <property type="component" value="Unassembled WGS sequence"/>
</dbReference>
<sequence length="364" mass="39439">MLHGNTVRLLAGTPPTLSSDGGQPPQPTPRGQTLIDAFGSTGNSHPELAQAVAERLNVTLTPCTVKKFSNGEINVKISESIRDEDVFIIQSGSNDVNDNLMELLILISACKGASARRVTAVIPCFPYARMDKKDKSRAPITAKLVANMLTVAGCDHVITMDLHASQIQGFFDIPVDNLYSEPLMISYIKQNVEGWRNGIIVSPDAGGTKRVTAIADKLGLDFALIHRKRGVRGAEAPEQMELLVGDVQDKVAILVDDMIDTGSTLSLAVRTLHENGAKAIYALISHGLLSEVKMSVLETLPLERLVVTNSISQSRHDCSKLVQIDTSPTIAESIRRTHNGESISLLFGDWPQAMGHMNGFYNGY</sequence>
<proteinExistence type="predicted"/>
<reference evidence="1" key="2">
    <citation type="journal article" date="2020" name="Nat. Commun.">
        <title>Large-scale genome sequencing of mycorrhizal fungi provides insights into the early evolution of symbiotic traits.</title>
        <authorList>
            <person name="Miyauchi S."/>
            <person name="Kiss E."/>
            <person name="Kuo A."/>
            <person name="Drula E."/>
            <person name="Kohler A."/>
            <person name="Sanchez-Garcia M."/>
            <person name="Morin E."/>
            <person name="Andreopoulos B."/>
            <person name="Barry K.W."/>
            <person name="Bonito G."/>
            <person name="Buee M."/>
            <person name="Carver A."/>
            <person name="Chen C."/>
            <person name="Cichocki N."/>
            <person name="Clum A."/>
            <person name="Culley D."/>
            <person name="Crous P.W."/>
            <person name="Fauchery L."/>
            <person name="Girlanda M."/>
            <person name="Hayes R.D."/>
            <person name="Keri Z."/>
            <person name="LaButti K."/>
            <person name="Lipzen A."/>
            <person name="Lombard V."/>
            <person name="Magnuson J."/>
            <person name="Maillard F."/>
            <person name="Murat C."/>
            <person name="Nolan M."/>
            <person name="Ohm R.A."/>
            <person name="Pangilinan J."/>
            <person name="Pereira M.F."/>
            <person name="Perotto S."/>
            <person name="Peter M."/>
            <person name="Pfister S."/>
            <person name="Riley R."/>
            <person name="Sitrit Y."/>
            <person name="Stielow J.B."/>
            <person name="Szollosi G."/>
            <person name="Zifcakova L."/>
            <person name="Stursova M."/>
            <person name="Spatafora J.W."/>
            <person name="Tedersoo L."/>
            <person name="Vaario L.M."/>
            <person name="Yamada A."/>
            <person name="Yan M."/>
            <person name="Wang P."/>
            <person name="Xu J."/>
            <person name="Bruns T."/>
            <person name="Baldrian P."/>
            <person name="Vilgalys R."/>
            <person name="Dunand C."/>
            <person name="Henrissat B."/>
            <person name="Grigoriev I.V."/>
            <person name="Hibbett D."/>
            <person name="Nagy L.G."/>
            <person name="Martin F.M."/>
        </authorList>
    </citation>
    <scope>NUCLEOTIDE SEQUENCE</scope>
    <source>
        <strain evidence="1">P2</strain>
    </source>
</reference>
<protein>
    <submittedName>
        <fullName evidence="1">Phosphoribosyl pyrophosphokinase</fullName>
    </submittedName>
</protein>
<gene>
    <name evidence="1" type="ORF">BDM02DRAFT_3087596</name>
</gene>
<name>A0ACB6ZUK3_THEGA</name>
<organism evidence="1 2">
    <name type="scientific">Thelephora ganbajun</name>
    <name type="common">Ganba fungus</name>
    <dbReference type="NCBI Taxonomy" id="370292"/>
    <lineage>
        <taxon>Eukaryota</taxon>
        <taxon>Fungi</taxon>
        <taxon>Dikarya</taxon>
        <taxon>Basidiomycota</taxon>
        <taxon>Agaricomycotina</taxon>
        <taxon>Agaricomycetes</taxon>
        <taxon>Thelephorales</taxon>
        <taxon>Thelephoraceae</taxon>
        <taxon>Thelephora</taxon>
    </lineage>
</organism>
<dbReference type="EMBL" id="MU117964">
    <property type="protein sequence ID" value="KAF9653227.1"/>
    <property type="molecule type" value="Genomic_DNA"/>
</dbReference>
<accession>A0ACB6ZUK3</accession>
<comment type="caution">
    <text evidence="1">The sequence shown here is derived from an EMBL/GenBank/DDBJ whole genome shotgun (WGS) entry which is preliminary data.</text>
</comment>
<reference evidence="1" key="1">
    <citation type="submission" date="2019-10" db="EMBL/GenBank/DDBJ databases">
        <authorList>
            <consortium name="DOE Joint Genome Institute"/>
            <person name="Kuo A."/>
            <person name="Miyauchi S."/>
            <person name="Kiss E."/>
            <person name="Drula E."/>
            <person name="Kohler A."/>
            <person name="Sanchez-Garcia M."/>
            <person name="Andreopoulos B."/>
            <person name="Barry K.W."/>
            <person name="Bonito G."/>
            <person name="Buee M."/>
            <person name="Carver A."/>
            <person name="Chen C."/>
            <person name="Cichocki N."/>
            <person name="Clum A."/>
            <person name="Culley D."/>
            <person name="Crous P.W."/>
            <person name="Fauchery L."/>
            <person name="Girlanda M."/>
            <person name="Hayes R."/>
            <person name="Keri Z."/>
            <person name="Labutti K."/>
            <person name="Lipzen A."/>
            <person name="Lombard V."/>
            <person name="Magnuson J."/>
            <person name="Maillard F."/>
            <person name="Morin E."/>
            <person name="Murat C."/>
            <person name="Nolan M."/>
            <person name="Ohm R."/>
            <person name="Pangilinan J."/>
            <person name="Pereira M."/>
            <person name="Perotto S."/>
            <person name="Peter M."/>
            <person name="Riley R."/>
            <person name="Sitrit Y."/>
            <person name="Stielow B."/>
            <person name="Szollosi G."/>
            <person name="Zifcakova L."/>
            <person name="Stursova M."/>
            <person name="Spatafora J.W."/>
            <person name="Tedersoo L."/>
            <person name="Vaario L.-M."/>
            <person name="Yamada A."/>
            <person name="Yan M."/>
            <person name="Wang P."/>
            <person name="Xu J."/>
            <person name="Bruns T."/>
            <person name="Baldrian P."/>
            <person name="Vilgalys R."/>
            <person name="Henrissat B."/>
            <person name="Grigoriev I.V."/>
            <person name="Hibbett D."/>
            <person name="Nagy L.G."/>
            <person name="Martin F.M."/>
        </authorList>
    </citation>
    <scope>NUCLEOTIDE SEQUENCE</scope>
    <source>
        <strain evidence="1">P2</strain>
    </source>
</reference>
<evidence type="ECO:0000313" key="1">
    <source>
        <dbReference type="EMBL" id="KAF9653227.1"/>
    </source>
</evidence>